<name>A0ABS1JC32_9BACL</name>
<dbReference type="InterPro" id="IPR050437">
    <property type="entry name" value="Ribos_protein_bS1-like"/>
</dbReference>
<comment type="caution">
    <text evidence="6">The sequence shown here is derived from an EMBL/GenBank/DDBJ whole genome shotgun (WGS) entry which is preliminary data.</text>
</comment>
<evidence type="ECO:0000256" key="2">
    <source>
        <dbReference type="ARBA" id="ARBA00022980"/>
    </source>
</evidence>
<dbReference type="CDD" id="cd05687">
    <property type="entry name" value="S1_RPS1_repeat_ec1_hs1"/>
    <property type="match status" value="1"/>
</dbReference>
<feature type="domain" description="S1 motif" evidence="5">
    <location>
        <begin position="189"/>
        <end position="257"/>
    </location>
</feature>
<dbReference type="PRINTS" id="PR00681">
    <property type="entry name" value="RIBOSOMALS1"/>
</dbReference>
<evidence type="ECO:0000313" key="7">
    <source>
        <dbReference type="Proteomes" id="UP000602284"/>
    </source>
</evidence>
<dbReference type="SUPFAM" id="SSF50249">
    <property type="entry name" value="Nucleic acid-binding proteins"/>
    <property type="match status" value="4"/>
</dbReference>
<evidence type="ECO:0000256" key="3">
    <source>
        <dbReference type="ARBA" id="ARBA00023274"/>
    </source>
</evidence>
<dbReference type="GO" id="GO:0005840">
    <property type="term" value="C:ribosome"/>
    <property type="evidence" value="ECO:0007669"/>
    <property type="project" value="UniProtKB-KW"/>
</dbReference>
<gene>
    <name evidence="6" type="primary">rpsA</name>
    <name evidence="6" type="ORF">JJB07_14230</name>
</gene>
<evidence type="ECO:0000259" key="5">
    <source>
        <dbReference type="PROSITE" id="PS50126"/>
    </source>
</evidence>
<evidence type="ECO:0000256" key="4">
    <source>
        <dbReference type="SAM" id="MobiDB-lite"/>
    </source>
</evidence>
<dbReference type="Proteomes" id="UP000602284">
    <property type="component" value="Unassembled WGS sequence"/>
</dbReference>
<evidence type="ECO:0000313" key="6">
    <source>
        <dbReference type="EMBL" id="MBL0387795.1"/>
    </source>
</evidence>
<dbReference type="InterPro" id="IPR003029">
    <property type="entry name" value="S1_domain"/>
</dbReference>
<feature type="domain" description="S1 motif" evidence="5">
    <location>
        <begin position="274"/>
        <end position="343"/>
    </location>
</feature>
<dbReference type="Pfam" id="PF00575">
    <property type="entry name" value="S1"/>
    <property type="match status" value="4"/>
</dbReference>
<dbReference type="CDD" id="cd04465">
    <property type="entry name" value="S1_RPS1_repeat_ec2_hs2"/>
    <property type="match status" value="1"/>
</dbReference>
<dbReference type="EMBL" id="JAEQNB010000004">
    <property type="protein sequence ID" value="MBL0387795.1"/>
    <property type="molecule type" value="Genomic_DNA"/>
</dbReference>
<keyword evidence="2 6" id="KW-0689">Ribosomal protein</keyword>
<feature type="domain" description="S1 motif" evidence="5">
    <location>
        <begin position="16"/>
        <end position="85"/>
    </location>
</feature>
<dbReference type="InterPro" id="IPR012340">
    <property type="entry name" value="NA-bd_OB-fold"/>
</dbReference>
<dbReference type="PANTHER" id="PTHR10724:SF7">
    <property type="entry name" value="SMALL RIBOSOMAL SUBUNIT PROTEIN BS1C"/>
    <property type="match status" value="1"/>
</dbReference>
<feature type="domain" description="S1 motif" evidence="5">
    <location>
        <begin position="103"/>
        <end position="168"/>
    </location>
</feature>
<keyword evidence="7" id="KW-1185">Reference proteome</keyword>
<dbReference type="NCBIfam" id="NF005208">
    <property type="entry name" value="PRK06676.1"/>
    <property type="match status" value="1"/>
</dbReference>
<accession>A0ABS1JC32</accession>
<dbReference type="PROSITE" id="PS50126">
    <property type="entry name" value="S1"/>
    <property type="match status" value="4"/>
</dbReference>
<feature type="region of interest" description="Disordered" evidence="4">
    <location>
        <begin position="343"/>
        <end position="402"/>
    </location>
</feature>
<dbReference type="InterPro" id="IPR035104">
    <property type="entry name" value="Ribosomal_protein_S1-like"/>
</dbReference>
<feature type="compositionally biased region" description="Basic and acidic residues" evidence="4">
    <location>
        <begin position="343"/>
        <end position="366"/>
    </location>
</feature>
<evidence type="ECO:0000256" key="1">
    <source>
        <dbReference type="ARBA" id="ARBA00006767"/>
    </source>
</evidence>
<sequence>MVEEMKDLDLNTLQRGDIVKGKITKIEDGQALVDVGYKYDGVIPIGELSVLRVDNVSDVVNEGDELELKVLRINDDEGKLILSKKAVDSVKSWDDLERKYESGEVLEVKVADVVKGGLVIDLGVRAFIPASLVERHFVEDFSDYKGRTLKVKIVEFDRNDSKVILSAKAVLDQAFESQKEDRLSSIQPGQVLTGTVQRLTNFGAFVDLGGVDGLVHISEMAHHRVDTPADVVKEGDTVNVKVLKVDPSAGRISLSIKAAAPGPWSNVGEKFSAGDIVTGTVKRLVSFGAFVELLPGVEGLVHISQVANRHVATADEVLEIGQEVKVKVLDVNEGEQRISLSIREVEGGEREPRGGGDRGDRGDRPRGGGRNNNRQPMNYSTQDDGSSGLGTLGDVFGDLFKK</sequence>
<reference evidence="6 7" key="1">
    <citation type="submission" date="2021-01" db="EMBL/GenBank/DDBJ databases">
        <title>Tumebacillus sp. strain ITR2 16S ribosomal RNA gene Genome sequencing and assembly.</title>
        <authorList>
            <person name="Kang M."/>
        </authorList>
    </citation>
    <scope>NUCLEOTIDE SEQUENCE [LARGE SCALE GENOMIC DNA]</scope>
    <source>
        <strain evidence="6 7">ITR2</strain>
    </source>
</reference>
<organism evidence="6 7">
    <name type="scientific">Tumebacillus amylolyticus</name>
    <dbReference type="NCBI Taxonomy" id="2801339"/>
    <lineage>
        <taxon>Bacteria</taxon>
        <taxon>Bacillati</taxon>
        <taxon>Bacillota</taxon>
        <taxon>Bacilli</taxon>
        <taxon>Bacillales</taxon>
        <taxon>Alicyclobacillaceae</taxon>
        <taxon>Tumebacillus</taxon>
    </lineage>
</organism>
<proteinExistence type="inferred from homology"/>
<protein>
    <submittedName>
        <fullName evidence="6">30S ribosomal protein S1</fullName>
    </submittedName>
</protein>
<dbReference type="RefSeq" id="WP_201636151.1">
    <property type="nucleotide sequence ID" value="NZ_JAEQNB010000004.1"/>
</dbReference>
<comment type="similarity">
    <text evidence="1">Belongs to the bacterial ribosomal protein bS1 family.</text>
</comment>
<keyword evidence="3" id="KW-0687">Ribonucleoprotein</keyword>
<dbReference type="SMART" id="SM00316">
    <property type="entry name" value="S1"/>
    <property type="match status" value="4"/>
</dbReference>
<dbReference type="PANTHER" id="PTHR10724">
    <property type="entry name" value="30S RIBOSOMAL PROTEIN S1"/>
    <property type="match status" value="1"/>
</dbReference>
<dbReference type="Gene3D" id="2.40.50.140">
    <property type="entry name" value="Nucleic acid-binding proteins"/>
    <property type="match status" value="4"/>
</dbReference>
<dbReference type="CDD" id="cd05688">
    <property type="entry name" value="S1_RPS1_repeat_ec3"/>
    <property type="match status" value="1"/>
</dbReference>